<evidence type="ECO:0000313" key="7">
    <source>
        <dbReference type="EMBL" id="BBG24309.1"/>
    </source>
</evidence>
<dbReference type="EMBL" id="AP018930">
    <property type="protein sequence ID" value="BBG27066.1"/>
    <property type="molecule type" value="Genomic_DNA"/>
</dbReference>
<evidence type="ECO:0000256" key="3">
    <source>
        <dbReference type="ARBA" id="ARBA00022989"/>
    </source>
</evidence>
<gene>
    <name evidence="7" type="ORF">IC006_1619</name>
    <name evidence="8" type="ORF">IC007_1596</name>
</gene>
<feature type="transmembrane region" description="Helical" evidence="5">
    <location>
        <begin position="89"/>
        <end position="106"/>
    </location>
</feature>
<name>A0A510E3K0_9CREN</name>
<dbReference type="SUPFAM" id="SSF103481">
    <property type="entry name" value="Multidrug resistance efflux transporter EmrE"/>
    <property type="match status" value="1"/>
</dbReference>
<proteinExistence type="predicted"/>
<evidence type="ECO:0000256" key="5">
    <source>
        <dbReference type="SAM" id="Phobius"/>
    </source>
</evidence>
<evidence type="ECO:0000313" key="8">
    <source>
        <dbReference type="EMBL" id="BBG27066.1"/>
    </source>
</evidence>
<keyword evidence="2 5" id="KW-0812">Transmembrane</keyword>
<accession>A0A510DVV2</accession>
<feature type="transmembrane region" description="Helical" evidence="5">
    <location>
        <begin position="7"/>
        <end position="25"/>
    </location>
</feature>
<sequence>MAVSSRGLRLAILLALVWGLSYPLIKITSGYASPVVISIFRVVVSSFFFLALTKGRIAKGKDELIVGIFNVALFMLLLNFGTALSPNPGIAAVMIYTQPIFVIVIEKILGTNLSLRSIIGVIIGFTGIIVSVSSSSFSLGIMVSLLGGLTWALGTVIFSRRIRNSNILELNAFMSLISIPILIPFLSLDFYFIVNPLSISLLISLSVLAQVAGYITWFSMVKEMGGIRASSASLLVPITSYFMSFIVLGDLPTELEVIGSVITLVGVYITLSESRTGKS</sequence>
<dbReference type="KEGG" id="step:IC006_1619"/>
<dbReference type="InterPro" id="IPR000620">
    <property type="entry name" value="EamA_dom"/>
</dbReference>
<dbReference type="GO" id="GO:0016020">
    <property type="term" value="C:membrane"/>
    <property type="evidence" value="ECO:0007669"/>
    <property type="project" value="UniProtKB-SubCell"/>
</dbReference>
<feature type="transmembrane region" description="Helical" evidence="5">
    <location>
        <begin position="170"/>
        <end position="193"/>
    </location>
</feature>
<keyword evidence="4 5" id="KW-0472">Membrane</keyword>
<feature type="transmembrane region" description="Helical" evidence="5">
    <location>
        <begin position="139"/>
        <end position="158"/>
    </location>
</feature>
<feature type="transmembrane region" description="Helical" evidence="5">
    <location>
        <begin position="113"/>
        <end position="133"/>
    </location>
</feature>
<reference evidence="10" key="1">
    <citation type="submission" date="2018-09" db="EMBL/GenBank/DDBJ databases">
        <title>Complete Genome Sequencing of Sulfolobus sp. JCM 16834.</title>
        <authorList>
            <person name="Kato S."/>
            <person name="Itoh T."/>
            <person name="Ohkuma M."/>
        </authorList>
    </citation>
    <scope>NUCLEOTIDE SEQUENCE [LARGE SCALE GENOMIC DNA]</scope>
    <source>
        <strain evidence="10">IC-007</strain>
    </source>
</reference>
<dbReference type="EMBL" id="AP018929">
    <property type="protein sequence ID" value="BBG24309.1"/>
    <property type="molecule type" value="Genomic_DNA"/>
</dbReference>
<dbReference type="OrthoDB" id="17861at2157"/>
<dbReference type="RefSeq" id="WP_054845031.1">
    <property type="nucleotide sequence ID" value="NZ_AP018929.1"/>
</dbReference>
<dbReference type="Pfam" id="PF00892">
    <property type="entry name" value="EamA"/>
    <property type="match status" value="2"/>
</dbReference>
<feature type="transmembrane region" description="Helical" evidence="5">
    <location>
        <begin position="255"/>
        <end position="271"/>
    </location>
</feature>
<keyword evidence="9" id="KW-1185">Reference proteome</keyword>
<dbReference type="GeneID" id="41717933"/>
<evidence type="ECO:0000256" key="1">
    <source>
        <dbReference type="ARBA" id="ARBA00004141"/>
    </source>
</evidence>
<dbReference type="PANTHER" id="PTHR32322">
    <property type="entry name" value="INNER MEMBRANE TRANSPORTER"/>
    <property type="match status" value="1"/>
</dbReference>
<dbReference type="Proteomes" id="UP000325030">
    <property type="component" value="Chromosome"/>
</dbReference>
<evidence type="ECO:0000256" key="4">
    <source>
        <dbReference type="ARBA" id="ARBA00023136"/>
    </source>
</evidence>
<comment type="subcellular location">
    <subcellularLocation>
        <location evidence="1">Membrane</location>
        <topology evidence="1">Multi-pass membrane protein</topology>
    </subcellularLocation>
</comment>
<evidence type="ECO:0000313" key="10">
    <source>
        <dbReference type="Proteomes" id="UP000325030"/>
    </source>
</evidence>
<keyword evidence="3 5" id="KW-1133">Transmembrane helix</keyword>
<feature type="transmembrane region" description="Helical" evidence="5">
    <location>
        <begin position="64"/>
        <end position="83"/>
    </location>
</feature>
<dbReference type="PANTHER" id="PTHR32322:SF2">
    <property type="entry name" value="EAMA DOMAIN-CONTAINING PROTEIN"/>
    <property type="match status" value="1"/>
</dbReference>
<feature type="transmembrane region" description="Helical" evidence="5">
    <location>
        <begin position="232"/>
        <end position="249"/>
    </location>
</feature>
<protein>
    <submittedName>
        <fullName evidence="8">Transporter in sor 3'region</fullName>
    </submittedName>
</protein>
<reference evidence="8 9" key="2">
    <citation type="journal article" date="2020" name="Int. J. Syst. Evol. Microbiol.">
        <title>Sulfuracidifex tepidarius gen. nov., sp. nov. and transfer of Sulfolobus metallicus Huber and Stetter 1992 to the genus Sulfuracidifex as Sulfuracidifex metallicus comb. nov.</title>
        <authorList>
            <person name="Itoh T."/>
            <person name="Miura T."/>
            <person name="Sakai H.D."/>
            <person name="Kato S."/>
            <person name="Ohkuma M."/>
            <person name="Takashina T."/>
        </authorList>
    </citation>
    <scope>NUCLEOTIDE SEQUENCE</scope>
    <source>
        <strain evidence="7 9">IC-006</strain>
        <strain evidence="8">IC-007</strain>
    </source>
</reference>
<feature type="transmembrane region" description="Helical" evidence="5">
    <location>
        <begin position="31"/>
        <end position="52"/>
    </location>
</feature>
<dbReference type="AlphaFoldDB" id="A0A510E3K0"/>
<feature type="domain" description="EamA" evidence="6">
    <location>
        <begin position="139"/>
        <end position="271"/>
    </location>
</feature>
<dbReference type="InterPro" id="IPR037185">
    <property type="entry name" value="EmrE-like"/>
</dbReference>
<evidence type="ECO:0000313" key="9">
    <source>
        <dbReference type="Proteomes" id="UP000322983"/>
    </source>
</evidence>
<evidence type="ECO:0000256" key="2">
    <source>
        <dbReference type="ARBA" id="ARBA00022692"/>
    </source>
</evidence>
<feature type="domain" description="EamA" evidence="6">
    <location>
        <begin position="7"/>
        <end position="132"/>
    </location>
</feature>
<dbReference type="InterPro" id="IPR050638">
    <property type="entry name" value="AA-Vitamin_Transporters"/>
</dbReference>
<organism evidence="8 10">
    <name type="scientific">Sulfuracidifex tepidarius</name>
    <dbReference type="NCBI Taxonomy" id="1294262"/>
    <lineage>
        <taxon>Archaea</taxon>
        <taxon>Thermoproteota</taxon>
        <taxon>Thermoprotei</taxon>
        <taxon>Sulfolobales</taxon>
        <taxon>Sulfolobaceae</taxon>
        <taxon>Sulfuracidifex</taxon>
    </lineage>
</organism>
<dbReference type="STRING" id="1294262.GCA_001316085_00412"/>
<dbReference type="Proteomes" id="UP000322983">
    <property type="component" value="Chromosome"/>
</dbReference>
<accession>A0A510E3K0</accession>
<evidence type="ECO:0000259" key="6">
    <source>
        <dbReference type="Pfam" id="PF00892"/>
    </source>
</evidence>
<feature type="transmembrane region" description="Helical" evidence="5">
    <location>
        <begin position="199"/>
        <end position="220"/>
    </location>
</feature>